<evidence type="ECO:0000256" key="2">
    <source>
        <dbReference type="SAM" id="MobiDB-lite"/>
    </source>
</evidence>
<evidence type="ECO:0000313" key="5">
    <source>
        <dbReference type="Proteomes" id="UP001501116"/>
    </source>
</evidence>
<dbReference type="PROSITE" id="PS50943">
    <property type="entry name" value="HTH_CROC1"/>
    <property type="match status" value="1"/>
</dbReference>
<comment type="caution">
    <text evidence="4">The sequence shown here is derived from an EMBL/GenBank/DDBJ whole genome shotgun (WGS) entry which is preliminary data.</text>
</comment>
<evidence type="ECO:0000256" key="1">
    <source>
        <dbReference type="ARBA" id="ARBA00023125"/>
    </source>
</evidence>
<keyword evidence="5" id="KW-1185">Reference proteome</keyword>
<protein>
    <recommendedName>
        <fullName evidence="3">HTH cro/C1-type domain-containing protein</fullName>
    </recommendedName>
</protein>
<feature type="domain" description="HTH cro/C1-type" evidence="3">
    <location>
        <begin position="16"/>
        <end position="70"/>
    </location>
</feature>
<reference evidence="5" key="1">
    <citation type="journal article" date="2019" name="Int. J. Syst. Evol. Microbiol.">
        <title>The Global Catalogue of Microorganisms (GCM) 10K type strain sequencing project: providing services to taxonomists for standard genome sequencing and annotation.</title>
        <authorList>
            <consortium name="The Broad Institute Genomics Platform"/>
            <consortium name="The Broad Institute Genome Sequencing Center for Infectious Disease"/>
            <person name="Wu L."/>
            <person name="Ma J."/>
        </authorList>
    </citation>
    <scope>NUCLEOTIDE SEQUENCE [LARGE SCALE GENOMIC DNA]</scope>
    <source>
        <strain evidence="5">JCM 14545</strain>
    </source>
</reference>
<dbReference type="EMBL" id="BAAANN010000042">
    <property type="protein sequence ID" value="GAA1985464.1"/>
    <property type="molecule type" value="Genomic_DNA"/>
</dbReference>
<accession>A0ABP5DVZ3</accession>
<organism evidence="4 5">
    <name type="scientific">Amycolatopsis minnesotensis</name>
    <dbReference type="NCBI Taxonomy" id="337894"/>
    <lineage>
        <taxon>Bacteria</taxon>
        <taxon>Bacillati</taxon>
        <taxon>Actinomycetota</taxon>
        <taxon>Actinomycetes</taxon>
        <taxon>Pseudonocardiales</taxon>
        <taxon>Pseudonocardiaceae</taxon>
        <taxon>Amycolatopsis</taxon>
    </lineage>
</organism>
<gene>
    <name evidence="4" type="ORF">GCM10009754_73840</name>
</gene>
<dbReference type="InterPro" id="IPR050807">
    <property type="entry name" value="TransReg_Diox_bact_type"/>
</dbReference>
<dbReference type="Proteomes" id="UP001501116">
    <property type="component" value="Unassembled WGS sequence"/>
</dbReference>
<dbReference type="RefSeq" id="WP_344429680.1">
    <property type="nucleotide sequence ID" value="NZ_BAAANN010000042.1"/>
</dbReference>
<dbReference type="Pfam" id="PF01381">
    <property type="entry name" value="HTH_3"/>
    <property type="match status" value="1"/>
</dbReference>
<evidence type="ECO:0000259" key="3">
    <source>
        <dbReference type="PROSITE" id="PS50943"/>
    </source>
</evidence>
<feature type="region of interest" description="Disordered" evidence="2">
    <location>
        <begin position="69"/>
        <end position="93"/>
    </location>
</feature>
<dbReference type="InterPro" id="IPR001387">
    <property type="entry name" value="Cro/C1-type_HTH"/>
</dbReference>
<sequence>MADPIFEAARILGQRIKARRAELGISQENLDARSGVHWSYLGQVERGLRNPSLRNLLRIASGLEIDPGKLVEGLPAPPEPDEADGAARRPRRD</sequence>
<dbReference type="PANTHER" id="PTHR46797:SF1">
    <property type="entry name" value="METHYLPHOSPHONATE SYNTHASE"/>
    <property type="match status" value="1"/>
</dbReference>
<dbReference type="Gene3D" id="1.10.260.40">
    <property type="entry name" value="lambda repressor-like DNA-binding domains"/>
    <property type="match status" value="1"/>
</dbReference>
<dbReference type="InterPro" id="IPR010982">
    <property type="entry name" value="Lambda_DNA-bd_dom_sf"/>
</dbReference>
<proteinExistence type="predicted"/>
<name>A0ABP5DVZ3_9PSEU</name>
<evidence type="ECO:0000313" key="4">
    <source>
        <dbReference type="EMBL" id="GAA1985464.1"/>
    </source>
</evidence>
<dbReference type="PANTHER" id="PTHR46797">
    <property type="entry name" value="HTH-TYPE TRANSCRIPTIONAL REGULATOR"/>
    <property type="match status" value="1"/>
</dbReference>
<keyword evidence="1" id="KW-0238">DNA-binding</keyword>
<dbReference type="SUPFAM" id="SSF47413">
    <property type="entry name" value="lambda repressor-like DNA-binding domains"/>
    <property type="match status" value="1"/>
</dbReference>
<dbReference type="SMART" id="SM00530">
    <property type="entry name" value="HTH_XRE"/>
    <property type="match status" value="1"/>
</dbReference>
<dbReference type="CDD" id="cd00093">
    <property type="entry name" value="HTH_XRE"/>
    <property type="match status" value="1"/>
</dbReference>